<dbReference type="EMBL" id="SRYB01000013">
    <property type="protein sequence ID" value="TGY78428.1"/>
    <property type="molecule type" value="Genomic_DNA"/>
</dbReference>
<keyword evidence="2" id="KW-1185">Reference proteome</keyword>
<comment type="caution">
    <text evidence="1">The sequence shown here is derived from an EMBL/GenBank/DDBJ whole genome shotgun (WGS) entry which is preliminary data.</text>
</comment>
<protein>
    <submittedName>
        <fullName evidence="1">XRE family transcriptional regulator</fullName>
    </submittedName>
</protein>
<gene>
    <name evidence="1" type="ORF">E5331_10045</name>
</gene>
<proteinExistence type="predicted"/>
<evidence type="ECO:0000313" key="1">
    <source>
        <dbReference type="EMBL" id="TGY78428.1"/>
    </source>
</evidence>
<organism evidence="1 2">
    <name type="scientific">Lepagella muris</name>
    <dbReference type="NCBI Taxonomy" id="3032870"/>
    <lineage>
        <taxon>Bacteria</taxon>
        <taxon>Pseudomonadati</taxon>
        <taxon>Bacteroidota</taxon>
        <taxon>Bacteroidia</taxon>
        <taxon>Bacteroidales</taxon>
        <taxon>Muribaculaceae</taxon>
        <taxon>Lepagella</taxon>
    </lineage>
</organism>
<evidence type="ECO:0000313" key="2">
    <source>
        <dbReference type="Proteomes" id="UP000306319"/>
    </source>
</evidence>
<dbReference type="Proteomes" id="UP000306319">
    <property type="component" value="Unassembled WGS sequence"/>
</dbReference>
<reference evidence="1" key="1">
    <citation type="submission" date="2019-04" db="EMBL/GenBank/DDBJ databases">
        <title>Microbes associate with the intestines of laboratory mice.</title>
        <authorList>
            <person name="Navarre W."/>
            <person name="Wong E."/>
            <person name="Huang K."/>
            <person name="Tropini C."/>
            <person name="Ng K."/>
            <person name="Yu B."/>
        </authorList>
    </citation>
    <scope>NUCLEOTIDE SEQUENCE</scope>
    <source>
        <strain evidence="1">NM04_E33</strain>
    </source>
</reference>
<accession>A0AC61REU5</accession>
<name>A0AC61REU5_9BACT</name>
<sequence length="105" mass="12174">MDNMIAINIFTPPEIAQQICSRVKARRLEMNLTQEGLASRAGVKYATYRRFEHTGEISLKVLLRIGFALDALSDFDALFARRQYQSIDEVLNESKIRKRKRGKER</sequence>